<proteinExistence type="inferred from homology"/>
<comment type="pathway">
    <text evidence="1 9">Porphyrin-containing compound metabolism; protoporphyrin-IX biosynthesis; coproporphyrinogen-III from 5-aminolevulinate: step 3/4.</text>
</comment>
<evidence type="ECO:0000313" key="12">
    <source>
        <dbReference type="EMBL" id="MBB5830348.1"/>
    </source>
</evidence>
<dbReference type="EMBL" id="JACHLZ010000001">
    <property type="protein sequence ID" value="MBB5830348.1"/>
    <property type="molecule type" value="Genomic_DNA"/>
</dbReference>
<dbReference type="PANTHER" id="PTHR38042">
    <property type="entry name" value="UROPORPHYRINOGEN-III SYNTHASE, CHLOROPLASTIC"/>
    <property type="match status" value="1"/>
</dbReference>
<evidence type="ECO:0000256" key="8">
    <source>
        <dbReference type="ARBA" id="ARBA00048617"/>
    </source>
</evidence>
<dbReference type="PANTHER" id="PTHR38042:SF1">
    <property type="entry name" value="UROPORPHYRINOGEN-III SYNTHASE, CHLOROPLASTIC"/>
    <property type="match status" value="1"/>
</dbReference>
<comment type="similarity">
    <text evidence="2 9">Belongs to the uroporphyrinogen-III synthase family.</text>
</comment>
<dbReference type="Proteomes" id="UP000588158">
    <property type="component" value="Unassembled WGS sequence"/>
</dbReference>
<dbReference type="CDD" id="cd06578">
    <property type="entry name" value="HemD"/>
    <property type="match status" value="1"/>
</dbReference>
<organism evidence="12 13">
    <name type="scientific">Brachybacterium aquaticum</name>
    <dbReference type="NCBI Taxonomy" id="1432564"/>
    <lineage>
        <taxon>Bacteria</taxon>
        <taxon>Bacillati</taxon>
        <taxon>Actinomycetota</taxon>
        <taxon>Actinomycetes</taxon>
        <taxon>Micrococcales</taxon>
        <taxon>Dermabacteraceae</taxon>
        <taxon>Brachybacterium</taxon>
    </lineage>
</organism>
<evidence type="ECO:0000313" key="13">
    <source>
        <dbReference type="Proteomes" id="UP000588158"/>
    </source>
</evidence>
<evidence type="ECO:0000256" key="4">
    <source>
        <dbReference type="ARBA" id="ARBA00023239"/>
    </source>
</evidence>
<dbReference type="GO" id="GO:0006782">
    <property type="term" value="P:protoporphyrinogen IX biosynthetic process"/>
    <property type="evidence" value="ECO:0007669"/>
    <property type="project" value="UniProtKB-UniRule"/>
</dbReference>
<dbReference type="RefSeq" id="WP_184323980.1">
    <property type="nucleotide sequence ID" value="NZ_JACHLZ010000001.1"/>
</dbReference>
<evidence type="ECO:0000256" key="9">
    <source>
        <dbReference type="RuleBase" id="RU366031"/>
    </source>
</evidence>
<feature type="domain" description="Tetrapyrrole biosynthesis uroporphyrinogen III synthase" evidence="11">
    <location>
        <begin position="28"/>
        <end position="241"/>
    </location>
</feature>
<dbReference type="SUPFAM" id="SSF69618">
    <property type="entry name" value="HemD-like"/>
    <property type="match status" value="1"/>
</dbReference>
<dbReference type="InterPro" id="IPR003754">
    <property type="entry name" value="4pyrrol_synth_uPrphyn_synth"/>
</dbReference>
<keyword evidence="5 9" id="KW-0627">Porphyrin biosynthesis</keyword>
<dbReference type="EC" id="4.2.1.75" evidence="3 9"/>
<dbReference type="Pfam" id="PF02602">
    <property type="entry name" value="HEM4"/>
    <property type="match status" value="1"/>
</dbReference>
<accession>A0A841AB57</accession>
<sequence length="280" mass="27751">MPSAEMASAPPRAAGPVLVTRPAGRGKRLASLLEAEGLTAEHAPLTRLVPSSGEELEAALAQLAAGAFTHLVVTSRTAAERLAGAEAPFATAIIAVGGGTAQTLRAAGLSPTAVADGSGAALVAAMPPAAPGDRVLLPASSAASRTVPEGLRAAGYEVVEVEAYRPEPVDPPPAVTEGLVAGWYAAIVLTSPMIARRAAELGVHPATAVIAIGDPTAEAVRAAGLVPLHQAAAPTDEALVAAVLEALDAAPHETPPSGPAAPSPAPSAAHPTHPRSKETR</sequence>
<gene>
    <name evidence="12" type="ORF">HNR70_000161</name>
</gene>
<protein>
    <recommendedName>
        <fullName evidence="7 9">Uroporphyrinogen-III synthase</fullName>
        <ecNumber evidence="3 9">4.2.1.75</ecNumber>
    </recommendedName>
</protein>
<comment type="catalytic activity">
    <reaction evidence="8 9">
        <text>hydroxymethylbilane = uroporphyrinogen III + H2O</text>
        <dbReference type="Rhea" id="RHEA:18965"/>
        <dbReference type="ChEBI" id="CHEBI:15377"/>
        <dbReference type="ChEBI" id="CHEBI:57308"/>
        <dbReference type="ChEBI" id="CHEBI:57845"/>
        <dbReference type="EC" id="4.2.1.75"/>
    </reaction>
</comment>
<keyword evidence="4 9" id="KW-0456">Lyase</keyword>
<dbReference type="Gene3D" id="3.40.50.10090">
    <property type="match status" value="2"/>
</dbReference>
<comment type="caution">
    <text evidence="12">The sequence shown here is derived from an EMBL/GenBank/DDBJ whole genome shotgun (WGS) entry which is preliminary data.</text>
</comment>
<evidence type="ECO:0000256" key="1">
    <source>
        <dbReference type="ARBA" id="ARBA00004772"/>
    </source>
</evidence>
<comment type="function">
    <text evidence="6 9">Catalyzes cyclization of the linear tetrapyrrole, hydroxymethylbilane, to the macrocyclic uroporphyrinogen III.</text>
</comment>
<evidence type="ECO:0000256" key="7">
    <source>
        <dbReference type="ARBA" id="ARBA00040167"/>
    </source>
</evidence>
<evidence type="ECO:0000259" key="11">
    <source>
        <dbReference type="Pfam" id="PF02602"/>
    </source>
</evidence>
<evidence type="ECO:0000256" key="10">
    <source>
        <dbReference type="SAM" id="MobiDB-lite"/>
    </source>
</evidence>
<feature type="region of interest" description="Disordered" evidence="10">
    <location>
        <begin position="246"/>
        <end position="280"/>
    </location>
</feature>
<evidence type="ECO:0000256" key="6">
    <source>
        <dbReference type="ARBA" id="ARBA00037589"/>
    </source>
</evidence>
<dbReference type="InterPro" id="IPR039793">
    <property type="entry name" value="UROS/Hem4"/>
</dbReference>
<name>A0A841AB57_9MICO</name>
<feature type="compositionally biased region" description="Pro residues" evidence="10">
    <location>
        <begin position="253"/>
        <end position="265"/>
    </location>
</feature>
<dbReference type="InterPro" id="IPR036108">
    <property type="entry name" value="4pyrrol_syn_uPrphyn_synt_sf"/>
</dbReference>
<keyword evidence="13" id="KW-1185">Reference proteome</keyword>
<evidence type="ECO:0000256" key="5">
    <source>
        <dbReference type="ARBA" id="ARBA00023244"/>
    </source>
</evidence>
<dbReference type="AlphaFoldDB" id="A0A841AB57"/>
<evidence type="ECO:0000256" key="2">
    <source>
        <dbReference type="ARBA" id="ARBA00008133"/>
    </source>
</evidence>
<reference evidence="12 13" key="1">
    <citation type="submission" date="2020-08" db="EMBL/GenBank/DDBJ databases">
        <title>Sequencing the genomes of 1000 actinobacteria strains.</title>
        <authorList>
            <person name="Klenk H.-P."/>
        </authorList>
    </citation>
    <scope>NUCLEOTIDE SEQUENCE [LARGE SCALE GENOMIC DNA]</scope>
    <source>
        <strain evidence="12 13">DSM 28796</strain>
    </source>
</reference>
<dbReference type="UniPathway" id="UPA00251">
    <property type="reaction ID" value="UER00320"/>
</dbReference>
<dbReference type="GO" id="GO:0006780">
    <property type="term" value="P:uroporphyrinogen III biosynthetic process"/>
    <property type="evidence" value="ECO:0007669"/>
    <property type="project" value="UniProtKB-UniRule"/>
</dbReference>
<dbReference type="GO" id="GO:0004852">
    <property type="term" value="F:uroporphyrinogen-III synthase activity"/>
    <property type="evidence" value="ECO:0007669"/>
    <property type="project" value="UniProtKB-UniRule"/>
</dbReference>
<evidence type="ECO:0000256" key="3">
    <source>
        <dbReference type="ARBA" id="ARBA00013109"/>
    </source>
</evidence>